<feature type="active site" description="Nucleophile; Schiff-base intermediate with DNA; for 5'-dRP lyase activity" evidence="13">
    <location>
        <position position="931"/>
    </location>
</feature>
<feature type="compositionally biased region" description="Basic and acidic residues" evidence="14">
    <location>
        <begin position="668"/>
        <end position="681"/>
    </location>
</feature>
<keyword evidence="9" id="KW-0239">DNA-directed DNA polymerase</keyword>
<sequence length="1218" mass="133781">MDIDAYYRELDKRMNLPDDDLDEYLNRIGAYRKRSDPSASYFESEARGCSNELEPAHISRVSAARSIPEELGNKMRQTPEPTIEEQREADGAVEETSSERAEADSNVDPTTSKIPFSKTGLALQSPRPASFNEIQSSPQARKRKASDVDGPDISSQKRMPITSSVSPKKARNNAVTKESSPQPTRAKSFEMPTPQVSIASESAPRSTFANDISPSVNDSNSYGYAPTPSAKEMPISPKFSVSPKKARNNAMTKEPLPSPTRAKSLGLHTPQVSIISQSAPRTTPDEDILLLDSLPANDSNSSEYAPTPSAKQTSPLKRKATREHNPLPRKLAAAAPSSSTPRTPSRSIEDITSFSTNSIPVASRRISKDKPVGKGANMRKVPALELKAITLPARDAPRDAGPPTSPIDEVTPVTNSSGLQTAPSKLYLEVKQRIAQHATARRRDKVIKVPPKPIKPGDITDDDSIIYVSSSSPSRRSSPVTTTGVSAKVSSKKPQPSSSKNEKDKTKVTAAKGKKKEKPAQMTPVEYAQKLHDKYLEKTAAAAKNPDKQPSPFKFLSDKVIFYTGGDMQFASERTRGRMDIIMRYGGNLLPRFDASQVTHIVTDAPFRSTLRALGLKRLSDIPDHIPTVTWDWIVSAIGRAPIMTKEGLKVRMDETFMHAAFVERIDAGAKPRQAPKDNGKGKGRVPASDDMEFSRISEFTQDRPRRASRARSLHELHGSEDDEGGGTENDRHVPTGAPLSPPTSPIRPLDRAASSSSRAALAGPSGAQHTEDPLAEFYARARAEHETGWARRGEVEDSEGASEGATSEAVPSDSDAEEPIPAAVPTKRARLVLFIFAAVFADKRVCADRDGRVIPKKCSGRRRRWHRLNGVRGQLEELKTLHQAKIGDEDHWRVFSYSKCIRALRNHPKRIASLAEARSIRGVGEKTAAKIMEIVETGGLRRIGYEKTEDIETTRLFQGIYGVGRSTAYQWYAAGCRTLKDVVDGKGGVKLTPAQEIGVRFYDDINNRMPREEAKEIFELIKPIALRIDPRLFVEIMGSYRRGKADCGDIDILITRSPEDGKTHAGVLPQLLRDLHAGGILTEDLALPDDPNDLEAIYRGLCRIPWRAGARRRRIDFLTVAWHSRGAALLYYTGDDIFNRAIRMKANVLGYSLNEKGLFGGVVRDPRDRRVKLHAGRYLGCWWIGVILTRARNRDVSGIGDGGGDIQDIEGTVAGTA</sequence>
<dbReference type="PANTHER" id="PTHR11276:SF28">
    <property type="entry name" value="DNA POLYMERASE LAMBDA"/>
    <property type="match status" value="1"/>
</dbReference>
<dbReference type="InterPro" id="IPR028207">
    <property type="entry name" value="DNA_pol_B_palm_palm"/>
</dbReference>
<dbReference type="Gene3D" id="3.30.460.10">
    <property type="entry name" value="Beta Polymerase, domain 2"/>
    <property type="match status" value="1"/>
</dbReference>
<dbReference type="SUPFAM" id="SSF81585">
    <property type="entry name" value="PsbU/PolX domain-like"/>
    <property type="match status" value="1"/>
</dbReference>
<feature type="compositionally biased region" description="Low complexity" evidence="14">
    <location>
        <begin position="752"/>
        <end position="768"/>
    </location>
</feature>
<dbReference type="Proteomes" id="UP000565441">
    <property type="component" value="Unassembled WGS sequence"/>
</dbReference>
<evidence type="ECO:0000256" key="7">
    <source>
        <dbReference type="ARBA" id="ARBA00022705"/>
    </source>
</evidence>
<dbReference type="Pfam" id="PF14716">
    <property type="entry name" value="HHH_8"/>
    <property type="match status" value="1"/>
</dbReference>
<dbReference type="GO" id="GO:0006303">
    <property type="term" value="P:double-strand break repair via nonhomologous end joining"/>
    <property type="evidence" value="ECO:0007669"/>
    <property type="project" value="TreeGrafter"/>
</dbReference>
<dbReference type="InterPro" id="IPR002054">
    <property type="entry name" value="DNA-dir_DNA_pol_X"/>
</dbReference>
<dbReference type="InterPro" id="IPR001357">
    <property type="entry name" value="BRCT_dom"/>
</dbReference>
<evidence type="ECO:0000256" key="13">
    <source>
        <dbReference type="PIRSR" id="PIRSR622312-50"/>
    </source>
</evidence>
<keyword evidence="10" id="KW-0234">DNA repair</keyword>
<name>A0A8H5H4S2_9AGAR</name>
<evidence type="ECO:0000313" key="16">
    <source>
        <dbReference type="EMBL" id="KAF5376697.1"/>
    </source>
</evidence>
<dbReference type="GO" id="GO:0003887">
    <property type="term" value="F:DNA-directed DNA polymerase activity"/>
    <property type="evidence" value="ECO:0007669"/>
    <property type="project" value="UniProtKB-KW"/>
</dbReference>
<keyword evidence="5" id="KW-0808">Transferase</keyword>
<dbReference type="PROSITE" id="PS50172">
    <property type="entry name" value="BRCT"/>
    <property type="match status" value="1"/>
</dbReference>
<dbReference type="GO" id="GO:0003677">
    <property type="term" value="F:DNA binding"/>
    <property type="evidence" value="ECO:0007669"/>
    <property type="project" value="InterPro"/>
</dbReference>
<dbReference type="InterPro" id="IPR029398">
    <property type="entry name" value="PolB_thumb"/>
</dbReference>
<dbReference type="Gene3D" id="3.40.50.10190">
    <property type="entry name" value="BRCT domain"/>
    <property type="match status" value="1"/>
</dbReference>
<evidence type="ECO:0000256" key="10">
    <source>
        <dbReference type="ARBA" id="ARBA00023204"/>
    </source>
</evidence>
<feature type="compositionally biased region" description="Polar residues" evidence="14">
    <location>
        <begin position="153"/>
        <end position="166"/>
    </location>
</feature>
<dbReference type="Pfam" id="PF14792">
    <property type="entry name" value="DNA_pol_B_palm"/>
    <property type="match status" value="1"/>
</dbReference>
<dbReference type="Gene3D" id="3.30.210.10">
    <property type="entry name" value="DNA polymerase, thumb domain"/>
    <property type="match status" value="1"/>
</dbReference>
<dbReference type="PRINTS" id="PR00869">
    <property type="entry name" value="DNAPOLX"/>
</dbReference>
<dbReference type="PRINTS" id="PR00870">
    <property type="entry name" value="DNAPOLXBETA"/>
</dbReference>
<dbReference type="SUPFAM" id="SSF47802">
    <property type="entry name" value="DNA polymerase beta, N-terminal domain-like"/>
    <property type="match status" value="1"/>
</dbReference>
<feature type="compositionally biased region" description="Low complexity" evidence="14">
    <location>
        <begin position="332"/>
        <end position="346"/>
    </location>
</feature>
<dbReference type="GO" id="GO:0016829">
    <property type="term" value="F:lyase activity"/>
    <property type="evidence" value="ECO:0007669"/>
    <property type="project" value="UniProtKB-KW"/>
</dbReference>
<comment type="cofactor">
    <cofactor evidence="1">
        <name>Mn(2+)</name>
        <dbReference type="ChEBI" id="CHEBI:29035"/>
    </cofactor>
</comment>
<dbReference type="SUPFAM" id="SSF52113">
    <property type="entry name" value="BRCT domain"/>
    <property type="match status" value="1"/>
</dbReference>
<dbReference type="InterPro" id="IPR002008">
    <property type="entry name" value="DNA_pol_X_beta-like"/>
</dbReference>
<dbReference type="SUPFAM" id="SSF81301">
    <property type="entry name" value="Nucleotidyltransferase"/>
    <property type="match status" value="1"/>
</dbReference>
<feature type="compositionally biased region" description="Polar residues" evidence="14">
    <location>
        <begin position="173"/>
        <end position="185"/>
    </location>
</feature>
<keyword evidence="7" id="KW-0235">DNA replication</keyword>
<protein>
    <recommendedName>
        <fullName evidence="3">DNA polymerase lambda</fullName>
        <ecNumber evidence="2">2.7.7.7</ecNumber>
    </recommendedName>
</protein>
<feature type="compositionally biased region" description="Polar residues" evidence="14">
    <location>
        <begin position="412"/>
        <end position="423"/>
    </location>
</feature>
<dbReference type="SMART" id="SM00483">
    <property type="entry name" value="POLXc"/>
    <property type="match status" value="1"/>
</dbReference>
<feature type="region of interest" description="Disordered" evidence="14">
    <location>
        <begin position="62"/>
        <end position="526"/>
    </location>
</feature>
<feature type="compositionally biased region" description="Polar residues" evidence="14">
    <location>
        <begin position="296"/>
        <end position="315"/>
    </location>
</feature>
<evidence type="ECO:0000259" key="15">
    <source>
        <dbReference type="PROSITE" id="PS50172"/>
    </source>
</evidence>
<organism evidence="16 17">
    <name type="scientific">Tricholomella constricta</name>
    <dbReference type="NCBI Taxonomy" id="117010"/>
    <lineage>
        <taxon>Eukaryota</taxon>
        <taxon>Fungi</taxon>
        <taxon>Dikarya</taxon>
        <taxon>Basidiomycota</taxon>
        <taxon>Agaricomycotina</taxon>
        <taxon>Agaricomycetes</taxon>
        <taxon>Agaricomycetidae</taxon>
        <taxon>Agaricales</taxon>
        <taxon>Tricholomatineae</taxon>
        <taxon>Lyophyllaceae</taxon>
        <taxon>Tricholomella</taxon>
    </lineage>
</organism>
<dbReference type="Pfam" id="PF14791">
    <property type="entry name" value="DNA_pol_B_thumb"/>
    <property type="match status" value="1"/>
</dbReference>
<dbReference type="EMBL" id="JAACJP010000027">
    <property type="protein sequence ID" value="KAF5376697.1"/>
    <property type="molecule type" value="Genomic_DNA"/>
</dbReference>
<feature type="compositionally biased region" description="Polar residues" evidence="14">
    <location>
        <begin position="270"/>
        <end position="281"/>
    </location>
</feature>
<proteinExistence type="predicted"/>
<gene>
    <name evidence="16" type="ORF">D9615_007866</name>
</gene>
<comment type="caution">
    <text evidence="16">The sequence shown here is derived from an EMBL/GenBank/DDBJ whole genome shotgun (WGS) entry which is preliminary data.</text>
</comment>
<feature type="region of interest" description="Disordered" evidence="14">
    <location>
        <begin position="788"/>
        <end position="820"/>
    </location>
</feature>
<evidence type="ECO:0000256" key="4">
    <source>
        <dbReference type="ARBA" id="ARBA00022634"/>
    </source>
</evidence>
<evidence type="ECO:0000256" key="2">
    <source>
        <dbReference type="ARBA" id="ARBA00012417"/>
    </source>
</evidence>
<dbReference type="InterPro" id="IPR037160">
    <property type="entry name" value="DNA_Pol_thumb_sf"/>
</dbReference>
<evidence type="ECO:0000256" key="3">
    <source>
        <dbReference type="ARBA" id="ARBA00016513"/>
    </source>
</evidence>
<dbReference type="GO" id="GO:0005634">
    <property type="term" value="C:nucleus"/>
    <property type="evidence" value="ECO:0007669"/>
    <property type="project" value="TreeGrafter"/>
</dbReference>
<dbReference type="Gene3D" id="1.10.150.110">
    <property type="entry name" value="DNA polymerase beta, N-terminal domain-like"/>
    <property type="match status" value="1"/>
</dbReference>
<feature type="compositionally biased region" description="Basic and acidic residues" evidence="14">
    <location>
        <begin position="693"/>
        <end position="706"/>
    </location>
</feature>
<dbReference type="InterPro" id="IPR018944">
    <property type="entry name" value="DNA_pol_lambd_fingers_domain"/>
</dbReference>
<dbReference type="OrthoDB" id="205514at2759"/>
<dbReference type="InterPro" id="IPR010996">
    <property type="entry name" value="HHH_MUS81"/>
</dbReference>
<reference evidence="16 17" key="1">
    <citation type="journal article" date="2020" name="ISME J.">
        <title>Uncovering the hidden diversity of litter-decomposition mechanisms in mushroom-forming fungi.</title>
        <authorList>
            <person name="Floudas D."/>
            <person name="Bentzer J."/>
            <person name="Ahren D."/>
            <person name="Johansson T."/>
            <person name="Persson P."/>
            <person name="Tunlid A."/>
        </authorList>
    </citation>
    <scope>NUCLEOTIDE SEQUENCE [LARGE SCALE GENOMIC DNA]</scope>
    <source>
        <strain evidence="16 17">CBS 661.87</strain>
    </source>
</reference>
<feature type="compositionally biased region" description="Polar residues" evidence="14">
    <location>
        <begin position="194"/>
        <end position="222"/>
    </location>
</feature>
<keyword evidence="11" id="KW-0456">Lyase</keyword>
<dbReference type="Pfam" id="PF10391">
    <property type="entry name" value="DNA_pol_lambd_f"/>
    <property type="match status" value="1"/>
</dbReference>
<keyword evidence="6" id="KW-0548">Nucleotidyltransferase</keyword>
<dbReference type="AlphaFoldDB" id="A0A8H5H4S2"/>
<dbReference type="InterPro" id="IPR027421">
    <property type="entry name" value="DNA_pol_lamdba_lyase_dom_sf"/>
</dbReference>
<feature type="domain" description="BRCT" evidence="15">
    <location>
        <begin position="551"/>
        <end position="651"/>
    </location>
</feature>
<evidence type="ECO:0000256" key="1">
    <source>
        <dbReference type="ARBA" id="ARBA00001936"/>
    </source>
</evidence>
<dbReference type="CDD" id="cd00141">
    <property type="entry name" value="NT_POLXc"/>
    <property type="match status" value="1"/>
</dbReference>
<dbReference type="Gene3D" id="1.10.150.20">
    <property type="entry name" value="5' to 3' exonuclease, C-terminal subdomain"/>
    <property type="match status" value="1"/>
</dbReference>
<comment type="catalytic activity">
    <reaction evidence="12">
        <text>DNA(n) + a 2'-deoxyribonucleoside 5'-triphosphate = DNA(n+1) + diphosphate</text>
        <dbReference type="Rhea" id="RHEA:22508"/>
        <dbReference type="Rhea" id="RHEA-COMP:17339"/>
        <dbReference type="Rhea" id="RHEA-COMP:17340"/>
        <dbReference type="ChEBI" id="CHEBI:33019"/>
        <dbReference type="ChEBI" id="CHEBI:61560"/>
        <dbReference type="ChEBI" id="CHEBI:173112"/>
        <dbReference type="EC" id="2.7.7.7"/>
    </reaction>
</comment>
<dbReference type="CDD" id="cd00027">
    <property type="entry name" value="BRCT"/>
    <property type="match status" value="1"/>
</dbReference>
<dbReference type="InterPro" id="IPR022312">
    <property type="entry name" value="DNA_pol_X"/>
</dbReference>
<evidence type="ECO:0000256" key="8">
    <source>
        <dbReference type="ARBA" id="ARBA00022763"/>
    </source>
</evidence>
<evidence type="ECO:0000256" key="14">
    <source>
        <dbReference type="SAM" id="MobiDB-lite"/>
    </source>
</evidence>
<feature type="compositionally biased region" description="Polar residues" evidence="14">
    <location>
        <begin position="350"/>
        <end position="360"/>
    </location>
</feature>
<keyword evidence="17" id="KW-1185">Reference proteome</keyword>
<dbReference type="InterPro" id="IPR036420">
    <property type="entry name" value="BRCT_dom_sf"/>
</dbReference>
<dbReference type="PANTHER" id="PTHR11276">
    <property type="entry name" value="DNA POLYMERASE TYPE-X FAMILY MEMBER"/>
    <property type="match status" value="1"/>
</dbReference>
<keyword evidence="4" id="KW-0237">DNA synthesis</keyword>
<evidence type="ECO:0000256" key="5">
    <source>
        <dbReference type="ARBA" id="ARBA00022679"/>
    </source>
</evidence>
<dbReference type="InterPro" id="IPR043519">
    <property type="entry name" value="NT_sf"/>
</dbReference>
<dbReference type="EC" id="2.7.7.7" evidence="2"/>
<feature type="compositionally biased region" description="Low complexity" evidence="14">
    <location>
        <begin position="465"/>
        <end position="499"/>
    </location>
</feature>
<evidence type="ECO:0000256" key="9">
    <source>
        <dbReference type="ARBA" id="ARBA00022932"/>
    </source>
</evidence>
<feature type="region of interest" description="Disordered" evidence="14">
    <location>
        <begin position="668"/>
        <end position="773"/>
    </location>
</feature>
<evidence type="ECO:0000256" key="11">
    <source>
        <dbReference type="ARBA" id="ARBA00023239"/>
    </source>
</evidence>
<evidence type="ECO:0000256" key="6">
    <source>
        <dbReference type="ARBA" id="ARBA00022695"/>
    </source>
</evidence>
<evidence type="ECO:0000313" key="17">
    <source>
        <dbReference type="Proteomes" id="UP000565441"/>
    </source>
</evidence>
<evidence type="ECO:0000256" key="12">
    <source>
        <dbReference type="ARBA" id="ARBA00049244"/>
    </source>
</evidence>
<keyword evidence="8" id="KW-0227">DNA damage</keyword>
<accession>A0A8H5H4S2</accession>